<name>A0A5C4NBL3_9RHOB</name>
<proteinExistence type="predicted"/>
<reference evidence="2 3" key="1">
    <citation type="submission" date="2019-06" db="EMBL/GenBank/DDBJ databases">
        <authorList>
            <person name="Jiang L."/>
        </authorList>
    </citation>
    <scope>NUCLEOTIDE SEQUENCE [LARGE SCALE GENOMIC DNA]</scope>
    <source>
        <strain evidence="2 3">YIM 48858</strain>
    </source>
</reference>
<comment type="caution">
    <text evidence="2">The sequence shown here is derived from an EMBL/GenBank/DDBJ whole genome shotgun (WGS) entry which is preliminary data.</text>
</comment>
<gene>
    <name evidence="2" type="ORF">FHG71_12045</name>
</gene>
<dbReference type="InterPro" id="IPR007893">
    <property type="entry name" value="Spore_coat_U/FanG"/>
</dbReference>
<dbReference type="OrthoDB" id="7478692at2"/>
<dbReference type="Proteomes" id="UP000305709">
    <property type="component" value="Unassembled WGS sequence"/>
</dbReference>
<dbReference type="SMART" id="SM00972">
    <property type="entry name" value="SCPU"/>
    <property type="match status" value="1"/>
</dbReference>
<dbReference type="InterPro" id="IPR053167">
    <property type="entry name" value="Spore_coat_component"/>
</dbReference>
<sequence length="313" mass="32291">MPMMRVLGIFVIALAGLMLGPGKARAQSTFTCHLLIDPFDFGDVSVRDGVVHRTSQTLRIECRNGPPKGSVMLCLNLGAGSGGAGGGNTPRYMRRLDNAALSYQISRTASGPAWGNEQIPISLNGSGKANLRLPMFAEIVAQGAGVGGGDYISTFTSADFVFTYGEGASCSLAGPVDGTLTVRANVVPSCTVSVGAMAFGSIPGAITSPINAQASLSVTCTNAVPYRIALGQGLGPSVTNPRERQMRNGASALTYGLYKDSGRSSPWGWAGADEMAATGTGLQQLYSVFGQIEAGQSGQIGTYADSVVVTITY</sequence>
<dbReference type="AlphaFoldDB" id="A0A5C4NBL3"/>
<accession>A0A5C4NBL3</accession>
<dbReference type="EMBL" id="VDFV01000015">
    <property type="protein sequence ID" value="TNC71320.1"/>
    <property type="molecule type" value="Genomic_DNA"/>
</dbReference>
<protein>
    <submittedName>
        <fullName evidence="2">Spore coat U domain-containing protein</fullName>
    </submittedName>
</protein>
<keyword evidence="3" id="KW-1185">Reference proteome</keyword>
<dbReference type="RefSeq" id="WP_139081934.1">
    <property type="nucleotide sequence ID" value="NZ_VDFV01000015.1"/>
</dbReference>
<feature type="domain" description="Spore coat protein U/FanG" evidence="1">
    <location>
        <begin position="178"/>
        <end position="310"/>
    </location>
</feature>
<dbReference type="Pfam" id="PF05229">
    <property type="entry name" value="SCPU"/>
    <property type="match status" value="2"/>
</dbReference>
<organism evidence="2 3">
    <name type="scientific">Rubellimicrobium roseum</name>
    <dbReference type="NCBI Taxonomy" id="687525"/>
    <lineage>
        <taxon>Bacteria</taxon>
        <taxon>Pseudomonadati</taxon>
        <taxon>Pseudomonadota</taxon>
        <taxon>Alphaproteobacteria</taxon>
        <taxon>Rhodobacterales</taxon>
        <taxon>Roseobacteraceae</taxon>
        <taxon>Rubellimicrobium</taxon>
    </lineage>
</organism>
<feature type="domain" description="Spore coat protein U/FanG" evidence="1">
    <location>
        <begin position="24"/>
        <end position="156"/>
    </location>
</feature>
<evidence type="ECO:0000313" key="3">
    <source>
        <dbReference type="Proteomes" id="UP000305709"/>
    </source>
</evidence>
<dbReference type="PANTHER" id="PTHR37089">
    <property type="entry name" value="PROTEIN U-RELATED"/>
    <property type="match status" value="1"/>
</dbReference>
<evidence type="ECO:0000313" key="2">
    <source>
        <dbReference type="EMBL" id="TNC71320.1"/>
    </source>
</evidence>
<evidence type="ECO:0000259" key="1">
    <source>
        <dbReference type="Pfam" id="PF05229"/>
    </source>
</evidence>